<dbReference type="SMART" id="SM00320">
    <property type="entry name" value="WD40"/>
    <property type="match status" value="4"/>
</dbReference>
<dbReference type="Pfam" id="PF24883">
    <property type="entry name" value="NPHP3_N"/>
    <property type="match status" value="1"/>
</dbReference>
<proteinExistence type="predicted"/>
<dbReference type="Gene3D" id="3.40.50.1820">
    <property type="entry name" value="alpha/beta hydrolase"/>
    <property type="match status" value="1"/>
</dbReference>
<feature type="domain" description="Nephrocystin 3-like N-terminal" evidence="4">
    <location>
        <begin position="314"/>
        <end position="476"/>
    </location>
</feature>
<dbReference type="OrthoDB" id="194358at2759"/>
<dbReference type="Proteomes" id="UP000554235">
    <property type="component" value="Unassembled WGS sequence"/>
</dbReference>
<dbReference type="PROSITE" id="PS50082">
    <property type="entry name" value="WD_REPEATS_2"/>
    <property type="match status" value="1"/>
</dbReference>
<name>A0A8H4LND4_9HYPO</name>
<dbReference type="InterPro" id="IPR054471">
    <property type="entry name" value="GPIID_WHD"/>
</dbReference>
<evidence type="ECO:0000256" key="1">
    <source>
        <dbReference type="ARBA" id="ARBA00022737"/>
    </source>
</evidence>
<dbReference type="Gene3D" id="3.40.50.300">
    <property type="entry name" value="P-loop containing nucleotide triphosphate hydrolases"/>
    <property type="match status" value="1"/>
</dbReference>
<reference evidence="5 6" key="1">
    <citation type="submission" date="2020-01" db="EMBL/GenBank/DDBJ databases">
        <title>Identification and distribution of gene clusters putatively required for synthesis of sphingolipid metabolism inhibitors in phylogenetically diverse species of the filamentous fungus Fusarium.</title>
        <authorList>
            <person name="Kim H.-S."/>
            <person name="Busman M."/>
            <person name="Brown D.W."/>
            <person name="Divon H."/>
            <person name="Uhlig S."/>
            <person name="Proctor R.H."/>
        </authorList>
    </citation>
    <scope>NUCLEOTIDE SEQUENCE [LARGE SCALE GENOMIC DNA]</scope>
    <source>
        <strain evidence="5 6">NRRL 20459</strain>
    </source>
</reference>
<dbReference type="Gene3D" id="2.130.10.10">
    <property type="entry name" value="YVTN repeat-like/Quinoprotein amine dehydrogenase"/>
    <property type="match status" value="3"/>
</dbReference>
<dbReference type="PANTHER" id="PTHR10039:SF16">
    <property type="entry name" value="GPI INOSITOL-DEACYLASE"/>
    <property type="match status" value="1"/>
</dbReference>
<evidence type="ECO:0000313" key="6">
    <source>
        <dbReference type="Proteomes" id="UP000554235"/>
    </source>
</evidence>
<protein>
    <submittedName>
        <fullName evidence="5">NACHT and WD domain</fullName>
    </submittedName>
</protein>
<evidence type="ECO:0000259" key="4">
    <source>
        <dbReference type="Pfam" id="PF24883"/>
    </source>
</evidence>
<dbReference type="SUPFAM" id="SSF53474">
    <property type="entry name" value="alpha/beta-Hydrolases"/>
    <property type="match status" value="1"/>
</dbReference>
<sequence length="1519" mass="169479">MVNRKSFKRFSLRKTPKAPEQPDTWGQFGLNLLHSPLNPLIDFIFVHGLRGGSIKTWAKSGNLERYWPKAWLPQDPNLQYARIHSFGYNSDWGGDTGDANLDIHDFGRSLFGEMRTSPELRNGKPNPIVLIGHSMGGLVIKKDGDRIQCIFFLATPHRGSDAAKMLDRILRATTGTKPYVGELNRNSGTIASINDAFRHHTDKLEIWSFYETMKTKKGGNSIMVVDRESAVIGAPHEHINPLNADHIGACKFESPDDPNYVLIKNSLAKAAEDLLIGAQVVESSQQLASLEEYLLIQHYPEDDLDMIESKKIAGSCGWITSLQSMTAWRDSLEQGMMVHWLSGQAGVGKSVLIAHMIRHLEQSSFDTCYYFFRDGRKAQQTVSGFLRSLAYQMAVIHSSVREALSNLREAGVVLDGDDERVIWRKVFVQCIFTIPISTAQFWVVDGLDECLDISKLFSLLARVEARFLVRLHLSSRRVPELEKLMYRLKHPLHHHIEVEDTVPDIKQFIETRAHELPVEDQNRHELVEKLVTKSRGVFLWAELACEELGQVFYEDEIDAALERVPAGMSPLYNKILESMEKDTKHKPLIQAVLEWTVCATRPMTIEELQAALSFDRRSKVHNVRKIVEQLCGQLLRIDNDVVQMIHATARVFLLDPSSATSFAMDKATVNQRLATVCLEYLAGSEMRPPRHPMLLSTPVSLSEFANYASISWSDHIESSPPILNELSSLVDKFFRTNVLAWVEYILNNKASLYYLARVSKNLDKYLDGFAKDVSVPEAPHGYLQRWVTDLMRLALRFGEDLLRDPAAIHFIVPQLCPKNSAIHQQFAQTSYGPRIKGLTDPDWDDCVSYIDYRDSMALCLASCEEKFAIGMMSGTVRIYREATCQIHATLDHGEPVNVLQFDGSSERLVSSGRKLVKLWTVDGSLIWSISVKDPFVAVAFVQSDQVLSAVDRGSSVVFLNSQDGSSSADILVCSPSRRRPPQIVTSADICPEGKLVALAYRGKPAQIWSTERNVMIKECHMARDQIGVRTMPVSQILFNPNPAIEILAIAHQDLELSIFDKWSNEGNEIKSLPGDALTLAATPDGRTLGTGDATGTIKLWDFETLTLLCCVKSNECEVKSLAFSGDGFKLYDIRDTKTRVWEPWVLVRRAISEEGSVGDSVTTPTPIIGLQRDDFSITCITAPAESECVFAGRDDGSVLAYDWVSGAAVATLYTHKTRQLITKIACNSSFIASVDLAGRLEVYALTTIPQNRFHATKTAYQKAVHGLIKTLEMHPTEPWLLISQSSLLALVNLDDGTEQPIVPPGHNIADYSLWTWSRRHGETVLFGARAGSVDALSVAEGGEINLRGLMFNDISPTSRIVRLHCSADGKYVAVLVADGVSTRNEPMLLVYRSSAEIVTGDGQADHGTQIDPILALPSYKFKTFYGFHGDHIIFLDRDRWVWAVDLKQAEKGIALESIAKRYFVIPREFIGGNNGVDGVLTAACTIAFPKDGELAVGSFALDWPYMGTGLYQTVKKEKK</sequence>
<dbReference type="Pfam" id="PF00400">
    <property type="entry name" value="WD40"/>
    <property type="match status" value="1"/>
</dbReference>
<evidence type="ECO:0000256" key="2">
    <source>
        <dbReference type="PROSITE-ProRule" id="PRU00221"/>
    </source>
</evidence>
<dbReference type="SUPFAM" id="SSF52540">
    <property type="entry name" value="P-loop containing nucleoside triphosphate hydrolases"/>
    <property type="match status" value="1"/>
</dbReference>
<gene>
    <name evidence="5" type="ORF">FALBO_501</name>
</gene>
<organism evidence="5 6">
    <name type="scientific">Fusarium albosuccineum</name>
    <dbReference type="NCBI Taxonomy" id="1237068"/>
    <lineage>
        <taxon>Eukaryota</taxon>
        <taxon>Fungi</taxon>
        <taxon>Dikarya</taxon>
        <taxon>Ascomycota</taxon>
        <taxon>Pezizomycotina</taxon>
        <taxon>Sordariomycetes</taxon>
        <taxon>Hypocreomycetidae</taxon>
        <taxon>Hypocreales</taxon>
        <taxon>Nectriaceae</taxon>
        <taxon>Fusarium</taxon>
        <taxon>Fusarium decemcellulare species complex</taxon>
    </lineage>
</organism>
<dbReference type="InterPro" id="IPR027417">
    <property type="entry name" value="P-loop_NTPase"/>
</dbReference>
<keyword evidence="6" id="KW-1185">Reference proteome</keyword>
<evidence type="ECO:0000313" key="5">
    <source>
        <dbReference type="EMBL" id="KAF4472601.1"/>
    </source>
</evidence>
<dbReference type="InterPro" id="IPR029058">
    <property type="entry name" value="AB_hydrolase_fold"/>
</dbReference>
<comment type="caution">
    <text evidence="5">The sequence shown here is derived from an EMBL/GenBank/DDBJ whole genome shotgun (WGS) entry which is preliminary data.</text>
</comment>
<dbReference type="InterPro" id="IPR056884">
    <property type="entry name" value="NPHP3-like_N"/>
</dbReference>
<dbReference type="Pfam" id="PF22939">
    <property type="entry name" value="WHD_GPIID"/>
    <property type="match status" value="1"/>
</dbReference>
<feature type="repeat" description="WD" evidence="2">
    <location>
        <begin position="1069"/>
        <end position="1104"/>
    </location>
</feature>
<dbReference type="EMBL" id="JAADYS010000059">
    <property type="protein sequence ID" value="KAF4472601.1"/>
    <property type="molecule type" value="Genomic_DNA"/>
</dbReference>
<dbReference type="InterPro" id="IPR015943">
    <property type="entry name" value="WD40/YVTN_repeat-like_dom_sf"/>
</dbReference>
<keyword evidence="1" id="KW-0677">Repeat</keyword>
<dbReference type="SUPFAM" id="SSF50978">
    <property type="entry name" value="WD40 repeat-like"/>
    <property type="match status" value="2"/>
</dbReference>
<dbReference type="PANTHER" id="PTHR10039">
    <property type="entry name" value="AMELOGENIN"/>
    <property type="match status" value="1"/>
</dbReference>
<evidence type="ECO:0000259" key="3">
    <source>
        <dbReference type="Pfam" id="PF22939"/>
    </source>
</evidence>
<dbReference type="InterPro" id="IPR001680">
    <property type="entry name" value="WD40_rpt"/>
</dbReference>
<dbReference type="InterPro" id="IPR036322">
    <property type="entry name" value="WD40_repeat_dom_sf"/>
</dbReference>
<accession>A0A8H4LND4</accession>
<keyword evidence="2" id="KW-0853">WD repeat</keyword>
<feature type="domain" description="GPI inositol-deacylase winged helix" evidence="3">
    <location>
        <begin position="576"/>
        <end position="664"/>
    </location>
</feature>